<keyword evidence="3" id="KW-1185">Reference proteome</keyword>
<feature type="region of interest" description="Disordered" evidence="1">
    <location>
        <begin position="305"/>
        <end position="330"/>
    </location>
</feature>
<feature type="compositionally biased region" description="Low complexity" evidence="1">
    <location>
        <begin position="305"/>
        <end position="314"/>
    </location>
</feature>
<dbReference type="PANTHER" id="PTHR17985:SF8">
    <property type="entry name" value="TRANSPORT AND GOLGI ORGANIZATION PROTEIN 2 HOMOLOG"/>
    <property type="match status" value="1"/>
</dbReference>
<dbReference type="RefSeq" id="XP_025348796.1">
    <property type="nucleotide sequence ID" value="XM_025494900.1"/>
</dbReference>
<dbReference type="GO" id="GO:0009306">
    <property type="term" value="P:protein secretion"/>
    <property type="evidence" value="ECO:0007669"/>
    <property type="project" value="TreeGrafter"/>
</dbReference>
<dbReference type="GeneID" id="37016634"/>
<evidence type="ECO:0000313" key="3">
    <source>
        <dbReference type="Proteomes" id="UP000245942"/>
    </source>
</evidence>
<proteinExistence type="predicted"/>
<dbReference type="EMBL" id="KZ819325">
    <property type="protein sequence ID" value="PWN21636.1"/>
    <property type="molecule type" value="Genomic_DNA"/>
</dbReference>
<dbReference type="Proteomes" id="UP000245942">
    <property type="component" value="Unassembled WGS sequence"/>
</dbReference>
<organism evidence="2 3">
    <name type="scientific">Pseudomicrostroma glucosiphilum</name>
    <dbReference type="NCBI Taxonomy" id="1684307"/>
    <lineage>
        <taxon>Eukaryota</taxon>
        <taxon>Fungi</taxon>
        <taxon>Dikarya</taxon>
        <taxon>Basidiomycota</taxon>
        <taxon>Ustilaginomycotina</taxon>
        <taxon>Exobasidiomycetes</taxon>
        <taxon>Microstromatales</taxon>
        <taxon>Microstromatales incertae sedis</taxon>
        <taxon>Pseudomicrostroma</taxon>
    </lineage>
</organism>
<accession>A0A316U8U3</accession>
<dbReference type="AlphaFoldDB" id="A0A316U8U3"/>
<feature type="region of interest" description="Disordered" evidence="1">
    <location>
        <begin position="230"/>
        <end position="276"/>
    </location>
</feature>
<feature type="compositionally biased region" description="Polar residues" evidence="1">
    <location>
        <begin position="238"/>
        <end position="258"/>
    </location>
</feature>
<dbReference type="OrthoDB" id="191601at2759"/>
<reference evidence="2 3" key="1">
    <citation type="journal article" date="2018" name="Mol. Biol. Evol.">
        <title>Broad Genomic Sampling Reveals a Smut Pathogenic Ancestry of the Fungal Clade Ustilaginomycotina.</title>
        <authorList>
            <person name="Kijpornyongpan T."/>
            <person name="Mondo S.J."/>
            <person name="Barry K."/>
            <person name="Sandor L."/>
            <person name="Lee J."/>
            <person name="Lipzen A."/>
            <person name="Pangilinan J."/>
            <person name="LaButti K."/>
            <person name="Hainaut M."/>
            <person name="Henrissat B."/>
            <person name="Grigoriev I.V."/>
            <person name="Spatafora J.W."/>
            <person name="Aime M.C."/>
        </authorList>
    </citation>
    <scope>NUCLEOTIDE SEQUENCE [LARGE SCALE GENOMIC DNA]</scope>
    <source>
        <strain evidence="2 3">MCA 4718</strain>
    </source>
</reference>
<sequence>MCCIFFTLGGHDHHLILASNRDEYLQRPTSSAAFHSFPSPSTFVSSSAPAGTSAISPQLSSTPSATHPILSGIDADLSGGGTWLGVHVLSGRWAALTNFTEPAPPALPPKGKPHVLSYRSRGGLVRDWLTADGGTEDMQKYLDRLEQERDEYAGFNLLIGQLPTITGEKRAQLAYATNRNHSQGSEAEPGESDSLPGEVRFLLHPHDEHASSKLEGSQTACLSCEVPSANDHDASDGSRVSSLQPSSLQAAPTNTKVNGLNSGTSTDTDTTSLGLSNSVLSEPWSKVKTGRAGFDEAVQRYASSAAGAAEASSSRQPVGPEYQQGEGRREAEAEEAFIESLFQVLATPGLDQVQERADLRRTVLVPAFSMAPPKGKGKAWYGTRTSTILLVRKSGEVTFVERDVHTMDGGRARLLSEEERRHGQRRYDFKLGAL</sequence>
<evidence type="ECO:0000256" key="1">
    <source>
        <dbReference type="SAM" id="MobiDB-lite"/>
    </source>
</evidence>
<feature type="compositionally biased region" description="Low complexity" evidence="1">
    <location>
        <begin position="259"/>
        <end position="276"/>
    </location>
</feature>
<protein>
    <recommendedName>
        <fullName evidence="4">DUF833-domain-containing protein</fullName>
    </recommendedName>
</protein>
<dbReference type="PANTHER" id="PTHR17985">
    <property type="entry name" value="SER/THR-RICH PROTEIN T10 IN DGCR REGION"/>
    <property type="match status" value="1"/>
</dbReference>
<gene>
    <name evidence="2" type="ORF">BCV69DRAFT_312129</name>
</gene>
<evidence type="ECO:0000313" key="2">
    <source>
        <dbReference type="EMBL" id="PWN21636.1"/>
    </source>
</evidence>
<dbReference type="Pfam" id="PF05742">
    <property type="entry name" value="TANGO2"/>
    <property type="match status" value="3"/>
</dbReference>
<name>A0A316U8U3_9BASI</name>
<evidence type="ECO:0008006" key="4">
    <source>
        <dbReference type="Google" id="ProtNLM"/>
    </source>
</evidence>
<dbReference type="GO" id="GO:0005794">
    <property type="term" value="C:Golgi apparatus"/>
    <property type="evidence" value="ECO:0007669"/>
    <property type="project" value="TreeGrafter"/>
</dbReference>
<dbReference type="GO" id="GO:0007030">
    <property type="term" value="P:Golgi organization"/>
    <property type="evidence" value="ECO:0007669"/>
    <property type="project" value="TreeGrafter"/>
</dbReference>
<dbReference type="InterPro" id="IPR008551">
    <property type="entry name" value="TANGO2"/>
</dbReference>